<comment type="similarity">
    <text evidence="1 2">Belongs to the pirin family.</text>
</comment>
<feature type="domain" description="Quercetin 2,3-dioxygenase C-terminal cupin" evidence="4">
    <location>
        <begin position="201"/>
        <end position="287"/>
    </location>
</feature>
<dbReference type="Pfam" id="PF02678">
    <property type="entry name" value="Pirin"/>
    <property type="match status" value="1"/>
</dbReference>
<proteinExistence type="inferred from homology"/>
<sequence length="291" mass="32812">MDRKNFIKKGLMGTGMFITSAAIGDVMKNDIDEIKELEPLGFNHLPNPESFVMENTVLHKSATRGHANHGWLDSHHTFSFANYHNPDRMHFGVLRVLNDDRVDAGMGFGKHPHDNMEIISIPLEGDLEHQDSMGNVAVIKKGDIQAMSAGTGIYHSEFNKNKDKLTKFLQIWVYPNKKNVTPRYDQISLDENERHNKLQQILSPNADDAGVWIHQDAWFHLGKFDKGFATEYKLKKQGNGIYAFVIKGDFNIGTIALNERDGLGIWDTKAIAIEALSENAEILLMEVPMAL</sequence>
<dbReference type="InterPro" id="IPR011051">
    <property type="entry name" value="RmlC_Cupin_sf"/>
</dbReference>
<dbReference type="Proteomes" id="UP000277579">
    <property type="component" value="Unassembled WGS sequence"/>
</dbReference>
<protein>
    <recommendedName>
        <fullName evidence="7">Pirin N-terminal domain-containing protein</fullName>
    </recommendedName>
</protein>
<dbReference type="InterPro" id="IPR012093">
    <property type="entry name" value="Pirin"/>
</dbReference>
<gene>
    <name evidence="5" type="ORF">CLV94_3172</name>
</gene>
<evidence type="ECO:0000313" key="5">
    <source>
        <dbReference type="EMBL" id="RKS19220.1"/>
    </source>
</evidence>
<evidence type="ECO:0000259" key="4">
    <source>
        <dbReference type="Pfam" id="PF17954"/>
    </source>
</evidence>
<dbReference type="Pfam" id="PF17954">
    <property type="entry name" value="Pirin_C_2"/>
    <property type="match status" value="1"/>
</dbReference>
<reference evidence="5 6" key="1">
    <citation type="submission" date="2018-10" db="EMBL/GenBank/DDBJ databases">
        <title>Genomic Encyclopedia of Archaeal and Bacterial Type Strains, Phase II (KMG-II): from individual species to whole genera.</title>
        <authorList>
            <person name="Goeker M."/>
        </authorList>
    </citation>
    <scope>NUCLEOTIDE SEQUENCE [LARGE SCALE GENOMIC DNA]</scope>
    <source>
        <strain evidence="5 6">DSM 29537</strain>
    </source>
</reference>
<dbReference type="AlphaFoldDB" id="A0A495M274"/>
<comment type="caution">
    <text evidence="5">The sequence shown here is derived from an EMBL/GenBank/DDBJ whole genome shotgun (WGS) entry which is preliminary data.</text>
</comment>
<evidence type="ECO:0000313" key="6">
    <source>
        <dbReference type="Proteomes" id="UP000277579"/>
    </source>
</evidence>
<dbReference type="CDD" id="cd02910">
    <property type="entry name" value="cupin_Yhhw_N"/>
    <property type="match status" value="1"/>
</dbReference>
<keyword evidence="6" id="KW-1185">Reference proteome</keyword>
<evidence type="ECO:0000256" key="1">
    <source>
        <dbReference type="ARBA" id="ARBA00008416"/>
    </source>
</evidence>
<dbReference type="SUPFAM" id="SSF51182">
    <property type="entry name" value="RmlC-like cupins"/>
    <property type="match status" value="1"/>
</dbReference>
<dbReference type="Gene3D" id="2.60.120.10">
    <property type="entry name" value="Jelly Rolls"/>
    <property type="match status" value="2"/>
</dbReference>
<dbReference type="PANTHER" id="PTHR43212">
    <property type="entry name" value="QUERCETIN 2,3-DIOXYGENASE"/>
    <property type="match status" value="1"/>
</dbReference>
<dbReference type="InterPro" id="IPR041602">
    <property type="entry name" value="Quercetinase_C"/>
</dbReference>
<dbReference type="InterPro" id="IPR003829">
    <property type="entry name" value="Pirin_N_dom"/>
</dbReference>
<name>A0A495M274_9FLAO</name>
<evidence type="ECO:0008006" key="7">
    <source>
        <dbReference type="Google" id="ProtNLM"/>
    </source>
</evidence>
<dbReference type="InterPro" id="IPR014710">
    <property type="entry name" value="RmlC-like_jellyroll"/>
</dbReference>
<feature type="domain" description="Pirin N-terminal" evidence="3">
    <location>
        <begin position="64"/>
        <end position="173"/>
    </location>
</feature>
<dbReference type="PANTHER" id="PTHR43212:SF3">
    <property type="entry name" value="QUERCETIN 2,3-DIOXYGENASE"/>
    <property type="match status" value="1"/>
</dbReference>
<evidence type="ECO:0000259" key="3">
    <source>
        <dbReference type="Pfam" id="PF02678"/>
    </source>
</evidence>
<organism evidence="5 6">
    <name type="scientific">Flavobacterium endophyticum</name>
    <dbReference type="NCBI Taxonomy" id="1540163"/>
    <lineage>
        <taxon>Bacteria</taxon>
        <taxon>Pseudomonadati</taxon>
        <taxon>Bacteroidota</taxon>
        <taxon>Flavobacteriia</taxon>
        <taxon>Flavobacteriales</taxon>
        <taxon>Flavobacteriaceae</taxon>
        <taxon>Flavobacterium</taxon>
    </lineage>
</organism>
<dbReference type="OrthoDB" id="321327at2"/>
<evidence type="ECO:0000256" key="2">
    <source>
        <dbReference type="RuleBase" id="RU003457"/>
    </source>
</evidence>
<accession>A0A495M274</accession>
<dbReference type="EMBL" id="RBLC01000005">
    <property type="protein sequence ID" value="RKS19220.1"/>
    <property type="molecule type" value="Genomic_DNA"/>
</dbReference>